<feature type="domain" description="Ricin B lectin" evidence="8">
    <location>
        <begin position="375"/>
        <end position="447"/>
    </location>
</feature>
<dbReference type="InterPro" id="IPR006710">
    <property type="entry name" value="Glyco_hydro_43"/>
</dbReference>
<keyword evidence="3 6" id="KW-0378">Hydrolase</keyword>
<keyword evidence="4 6" id="KW-0326">Glycosidase</keyword>
<evidence type="ECO:0000256" key="2">
    <source>
        <dbReference type="ARBA" id="ARBA00009865"/>
    </source>
</evidence>
<dbReference type="GO" id="GO:0005975">
    <property type="term" value="P:carbohydrate metabolic process"/>
    <property type="evidence" value="ECO:0007669"/>
    <property type="project" value="InterPro"/>
</dbReference>
<dbReference type="InterPro" id="IPR050727">
    <property type="entry name" value="GH43_arabinanases"/>
</dbReference>
<evidence type="ECO:0000256" key="7">
    <source>
        <dbReference type="SAM" id="SignalP"/>
    </source>
</evidence>
<evidence type="ECO:0000256" key="6">
    <source>
        <dbReference type="RuleBase" id="RU361187"/>
    </source>
</evidence>
<dbReference type="RefSeq" id="WP_093665656.1">
    <property type="nucleotide sequence ID" value="NZ_FOCF01000004.1"/>
</dbReference>
<evidence type="ECO:0000313" key="9">
    <source>
        <dbReference type="EMBL" id="SEN06919.1"/>
    </source>
</evidence>
<comment type="similarity">
    <text evidence="2 6">Belongs to the glycosyl hydrolase 43 family.</text>
</comment>
<dbReference type="Pfam" id="PF04616">
    <property type="entry name" value="Glyco_hydro_43"/>
    <property type="match status" value="1"/>
</dbReference>
<proteinExistence type="inferred from homology"/>
<dbReference type="AlphaFoldDB" id="A0A1H8DI09"/>
<feature type="signal peptide" evidence="7">
    <location>
        <begin position="1"/>
        <end position="22"/>
    </location>
</feature>
<dbReference type="SUPFAM" id="SSF50370">
    <property type="entry name" value="Ricin B-like lectins"/>
    <property type="match status" value="1"/>
</dbReference>
<accession>A0A1H8DI09</accession>
<dbReference type="PANTHER" id="PTHR43301:SF3">
    <property type="entry name" value="ARABINAN ENDO-1,5-ALPHA-L-ARABINOSIDASE A-RELATED"/>
    <property type="match status" value="1"/>
</dbReference>
<dbReference type="SUPFAM" id="SSF75005">
    <property type="entry name" value="Arabinanase/levansucrase/invertase"/>
    <property type="match status" value="1"/>
</dbReference>
<dbReference type="EMBL" id="FOCF01000004">
    <property type="protein sequence ID" value="SEN06919.1"/>
    <property type="molecule type" value="Genomic_DNA"/>
</dbReference>
<dbReference type="Pfam" id="PF14200">
    <property type="entry name" value="RicinB_lectin_2"/>
    <property type="match status" value="1"/>
</dbReference>
<evidence type="ECO:0000256" key="4">
    <source>
        <dbReference type="ARBA" id="ARBA00023295"/>
    </source>
</evidence>
<dbReference type="CDD" id="cd00161">
    <property type="entry name" value="beta-trefoil_Ricin-like"/>
    <property type="match status" value="1"/>
</dbReference>
<reference evidence="10" key="1">
    <citation type="submission" date="2016-10" db="EMBL/GenBank/DDBJ databases">
        <authorList>
            <person name="Varghese N."/>
            <person name="Submissions S."/>
        </authorList>
    </citation>
    <scope>NUCLEOTIDE SEQUENCE [LARGE SCALE GENOMIC DNA]</scope>
    <source>
        <strain evidence="10">S6-262</strain>
    </source>
</reference>
<dbReference type="InterPro" id="IPR023296">
    <property type="entry name" value="Glyco_hydro_beta-prop_sf"/>
</dbReference>
<dbReference type="PANTHER" id="PTHR43301">
    <property type="entry name" value="ARABINAN ENDO-1,5-ALPHA-L-ARABINOSIDASE"/>
    <property type="match status" value="1"/>
</dbReference>
<dbReference type="OrthoDB" id="9801455at2"/>
<dbReference type="STRING" id="1166340.SAMN05192583_1936"/>
<dbReference type="Proteomes" id="UP000199206">
    <property type="component" value="Unassembled WGS sequence"/>
</dbReference>
<dbReference type="InterPro" id="IPR035992">
    <property type="entry name" value="Ricin_B-like_lectins"/>
</dbReference>
<evidence type="ECO:0000256" key="3">
    <source>
        <dbReference type="ARBA" id="ARBA00022801"/>
    </source>
</evidence>
<protein>
    <submittedName>
        <fullName evidence="9">Arabinan endo-1,5-alpha-L-arabinosidase</fullName>
    </submittedName>
</protein>
<gene>
    <name evidence="9" type="ORF">SAMN05192583_1936</name>
</gene>
<keyword evidence="7" id="KW-0732">Signal</keyword>
<sequence>MKRLAATALGILLLGGASPAAAQLEGETFIHDPSTVVLSDGKYFTFGTRGGGLISEDGWTWRGGGERPGGGVAPDVIKIGERYYVAYAVGGGGMSGGHASQVKIMWTLSLDPKSPRFKFHDVGVVAFSDGVETADAIDPAFLYVEGRLWLTYGTYFGPIRIVELDPKTGLRVAGNRPVDVAIDMEASAMVYRDGYYYLLGTHGTCCDGPNSTYHIRVGRSRSPLGPYVDHMGTPLLRGGGKMVVSARGRNFGPGHFGLIQLDGGVEKFSMHYEADLDRSGRSVLAIQPLLWKDGWPVAGENVAPGTYEIASERSGYALSLATDIVRVPFDPRRSFMAKPTDPVTPIPNQTLAEDSAGWPQGRIRVDLADYMNRPHQLWTIAPVAGAGGYFGAPFYKIVIAGTGRALAATADGEVDTVPGFTGAPEQLWQVDQLTDGTYRIAPKAGKRGVALVAIGASTPSLVPFDPASPAGRWTFKTP</sequence>
<evidence type="ECO:0000256" key="1">
    <source>
        <dbReference type="ARBA" id="ARBA00004834"/>
    </source>
</evidence>
<evidence type="ECO:0000259" key="8">
    <source>
        <dbReference type="Pfam" id="PF14200"/>
    </source>
</evidence>
<keyword evidence="10" id="KW-1185">Reference proteome</keyword>
<evidence type="ECO:0000313" key="10">
    <source>
        <dbReference type="Proteomes" id="UP000199206"/>
    </source>
</evidence>
<feature type="chain" id="PRO_5011760558" evidence="7">
    <location>
        <begin position="23"/>
        <end position="478"/>
    </location>
</feature>
<organism evidence="9 10">
    <name type="scientific">Sphingomonas gellani</name>
    <dbReference type="NCBI Taxonomy" id="1166340"/>
    <lineage>
        <taxon>Bacteria</taxon>
        <taxon>Pseudomonadati</taxon>
        <taxon>Pseudomonadota</taxon>
        <taxon>Alphaproteobacteria</taxon>
        <taxon>Sphingomonadales</taxon>
        <taxon>Sphingomonadaceae</taxon>
        <taxon>Sphingomonas</taxon>
    </lineage>
</organism>
<dbReference type="CDD" id="cd08998">
    <property type="entry name" value="GH43_Arb43a-like"/>
    <property type="match status" value="1"/>
</dbReference>
<feature type="site" description="Important for catalytic activity, responsible for pKa modulation of the active site Glu and correct orientation of both the proton donor and substrate" evidence="5">
    <location>
        <position position="138"/>
    </location>
</feature>
<evidence type="ECO:0000256" key="5">
    <source>
        <dbReference type="PIRSR" id="PIRSR606710-2"/>
    </source>
</evidence>
<dbReference type="Gene3D" id="2.115.10.20">
    <property type="entry name" value="Glycosyl hydrolase domain, family 43"/>
    <property type="match status" value="1"/>
</dbReference>
<dbReference type="Gene3D" id="2.80.10.50">
    <property type="match status" value="1"/>
</dbReference>
<comment type="pathway">
    <text evidence="1">Glycan metabolism; L-arabinan degradation.</text>
</comment>
<dbReference type="GO" id="GO:0004553">
    <property type="term" value="F:hydrolase activity, hydrolyzing O-glycosyl compounds"/>
    <property type="evidence" value="ECO:0007669"/>
    <property type="project" value="InterPro"/>
</dbReference>
<name>A0A1H8DI09_9SPHN</name>
<dbReference type="InterPro" id="IPR000772">
    <property type="entry name" value="Ricin_B_lectin"/>
</dbReference>